<dbReference type="InterPro" id="IPR011234">
    <property type="entry name" value="Fumarylacetoacetase-like_C"/>
</dbReference>
<dbReference type="Gene3D" id="3.90.850.10">
    <property type="entry name" value="Fumarylacetoacetase-like, C-terminal domain"/>
    <property type="match status" value="1"/>
</dbReference>
<dbReference type="RefSeq" id="WP_153285307.1">
    <property type="nucleotide sequence ID" value="NZ_CP045644.1"/>
</dbReference>
<dbReference type="SUPFAM" id="SSF56529">
    <property type="entry name" value="FAH"/>
    <property type="match status" value="1"/>
</dbReference>
<sequence length="256" mass="26973">MSLSRIEVVAGALVRARGEHVACPAAEVAGLLTQADDAYAVQQQVAQALGWFGTAPPHYWKAGGPSRDAVLTHAPLPPRGVWPSPATAGDWPFHMRGIEAEIALRIGRDVDAALASTLSADDARALVDAMAVSIEVVDSRWQEAIDAPALCKLADLQSHGALVLGEWVPFVARDWAAQACEVRIGARATVMRRGTHSLGDPAWLLPAWLRHATRHGETVAAGTVVTTGTWVGILEAGEGDLVTAEFPGIGHASVQL</sequence>
<proteinExistence type="predicted"/>
<reference evidence="3 4" key="1">
    <citation type="submission" date="2019-10" db="EMBL/GenBank/DDBJ databases">
        <title>Complete genome sequence of Variovorax paradoxus 5C-2.</title>
        <authorList>
            <person name="Gogoleva N.E."/>
            <person name="Balkin A.S."/>
        </authorList>
    </citation>
    <scope>NUCLEOTIDE SEQUENCE [LARGE SCALE GENOMIC DNA]</scope>
    <source>
        <strain evidence="3 4">5C-2</strain>
    </source>
</reference>
<dbReference type="InterPro" id="IPR050772">
    <property type="entry name" value="Hydratase-Decarb/MhpD_sf"/>
</dbReference>
<name>A0A5Q0MAK4_VARPD</name>
<feature type="domain" description="Fumarylacetoacetase-like C-terminal" evidence="2">
    <location>
        <begin position="98"/>
        <end position="252"/>
    </location>
</feature>
<accession>A0A5Q0MAK4</accession>
<gene>
    <name evidence="3" type="ORF">GFK26_30830</name>
</gene>
<dbReference type="GO" id="GO:0008684">
    <property type="term" value="F:2-oxopent-4-enoate hydratase activity"/>
    <property type="evidence" value="ECO:0007669"/>
    <property type="project" value="TreeGrafter"/>
</dbReference>
<evidence type="ECO:0000256" key="1">
    <source>
        <dbReference type="ARBA" id="ARBA00023239"/>
    </source>
</evidence>
<evidence type="ECO:0000259" key="2">
    <source>
        <dbReference type="Pfam" id="PF01557"/>
    </source>
</evidence>
<dbReference type="InterPro" id="IPR036663">
    <property type="entry name" value="Fumarylacetoacetase_C_sf"/>
</dbReference>
<dbReference type="EMBL" id="CP045644">
    <property type="protein sequence ID" value="QFZ86860.1"/>
    <property type="molecule type" value="Genomic_DNA"/>
</dbReference>
<keyword evidence="1" id="KW-0456">Lyase</keyword>
<dbReference type="PANTHER" id="PTHR30143:SF0">
    <property type="entry name" value="2-KETO-4-PENTENOATE HYDRATASE"/>
    <property type="match status" value="1"/>
</dbReference>
<evidence type="ECO:0000313" key="4">
    <source>
        <dbReference type="Proteomes" id="UP000326780"/>
    </source>
</evidence>
<dbReference type="Proteomes" id="UP000326780">
    <property type="component" value="Chromosome"/>
</dbReference>
<organism evidence="3 4">
    <name type="scientific">Variovorax paradoxus</name>
    <dbReference type="NCBI Taxonomy" id="34073"/>
    <lineage>
        <taxon>Bacteria</taxon>
        <taxon>Pseudomonadati</taxon>
        <taxon>Pseudomonadota</taxon>
        <taxon>Betaproteobacteria</taxon>
        <taxon>Burkholderiales</taxon>
        <taxon>Comamonadaceae</taxon>
        <taxon>Variovorax</taxon>
    </lineage>
</organism>
<dbReference type="PANTHER" id="PTHR30143">
    <property type="entry name" value="ACID HYDRATASE"/>
    <property type="match status" value="1"/>
</dbReference>
<evidence type="ECO:0000313" key="3">
    <source>
        <dbReference type="EMBL" id="QFZ86860.1"/>
    </source>
</evidence>
<dbReference type="AlphaFoldDB" id="A0A5Q0MAK4"/>
<dbReference type="GO" id="GO:0005737">
    <property type="term" value="C:cytoplasm"/>
    <property type="evidence" value="ECO:0007669"/>
    <property type="project" value="TreeGrafter"/>
</dbReference>
<protein>
    <submittedName>
        <fullName evidence="3">2-keto-4-pentenoate hydratase</fullName>
    </submittedName>
</protein>
<dbReference type="Pfam" id="PF01557">
    <property type="entry name" value="FAA_hydrolase"/>
    <property type="match status" value="1"/>
</dbReference>